<dbReference type="OrthoDB" id="1680496at2"/>
<name>A0A1I1J998_9RHOB</name>
<dbReference type="InterPro" id="IPR044000">
    <property type="entry name" value="Phage_tube_2"/>
</dbReference>
<dbReference type="Pfam" id="PF18906">
    <property type="entry name" value="Phage_tube_2"/>
    <property type="match status" value="1"/>
</dbReference>
<dbReference type="AlphaFoldDB" id="A0A1I1J998"/>
<dbReference type="STRING" id="441112.SAMN04488094_10527"/>
<evidence type="ECO:0000313" key="1">
    <source>
        <dbReference type="EMBL" id="SFC45124.1"/>
    </source>
</evidence>
<evidence type="ECO:0000313" key="2">
    <source>
        <dbReference type="Proteomes" id="UP000198728"/>
    </source>
</evidence>
<protein>
    <submittedName>
        <fullName evidence="1">Uncharacterized protein</fullName>
    </submittedName>
</protein>
<keyword evidence="2" id="KW-1185">Reference proteome</keyword>
<proteinExistence type="predicted"/>
<gene>
    <name evidence="1" type="ORF">SAMN04488094_10527</name>
</gene>
<dbReference type="RefSeq" id="WP_093360601.1">
    <property type="nucleotide sequence ID" value="NZ_FOLG01000005.1"/>
</dbReference>
<reference evidence="1 2" key="1">
    <citation type="submission" date="2016-10" db="EMBL/GenBank/DDBJ databases">
        <authorList>
            <person name="de Groot N.N."/>
        </authorList>
    </citation>
    <scope>NUCLEOTIDE SEQUENCE [LARGE SCALE GENOMIC DNA]</scope>
    <source>
        <strain evidence="1 2">DSM 19548</strain>
    </source>
</reference>
<sequence>MARAQGARAQMALAFESVYGTPPAADSYWRMPFASSSLGSEQPLLNSELLGYGRDPLPPVRDAITADGDVSVPIDLRFLGIWLKALFGAPTTTGSVAPFTHEFQSGSWTLPSMAIEIGMADVPHYAMNVGCVANSISWTMQRSGLVTATVNVIARGEITGAASSAGTLTGLELQRFGAFNGSVSRDGSQLGSIVSGEITYSNNLDRIETIRSDGMIDGADPSVAALTGSINVRFADTVLLDQAIAGDPCELSFAYEIDADRRFELKAHAVYLPKARLPLEGPGGVQATFEWQAALDTITGRMATATLINDQETYDNP</sequence>
<organism evidence="1 2">
    <name type="scientific">Tropicimonas isoalkanivorans</name>
    <dbReference type="NCBI Taxonomy" id="441112"/>
    <lineage>
        <taxon>Bacteria</taxon>
        <taxon>Pseudomonadati</taxon>
        <taxon>Pseudomonadota</taxon>
        <taxon>Alphaproteobacteria</taxon>
        <taxon>Rhodobacterales</taxon>
        <taxon>Roseobacteraceae</taxon>
        <taxon>Tropicimonas</taxon>
    </lineage>
</organism>
<accession>A0A1I1J998</accession>
<dbReference type="Proteomes" id="UP000198728">
    <property type="component" value="Unassembled WGS sequence"/>
</dbReference>
<dbReference type="EMBL" id="FOLG01000005">
    <property type="protein sequence ID" value="SFC45124.1"/>
    <property type="molecule type" value="Genomic_DNA"/>
</dbReference>